<proteinExistence type="predicted"/>
<keyword evidence="1" id="KW-0808">Transferase</keyword>
<accession>A0A646KKQ4</accession>
<sequence length="189" mass="20487">MTGRKGVILYGPPAAGKDTVTTALTELNPQYAQFARLKVGTGKTASYRMGTTDQLRALEAAGDVVYANRRYGNTYLVDRPGLDTAFAAGVPVVHLGQVDGIRALVDSYPADWAGVLLWCPREVTEQRSEGRGDSDTTARLAAWDATREDLDAHPDMVWDLTVDTTLTPPKESARLIERLLAARKGALRA</sequence>
<evidence type="ECO:0000313" key="1">
    <source>
        <dbReference type="EMBL" id="MQT02813.1"/>
    </source>
</evidence>
<dbReference type="SUPFAM" id="SSF52540">
    <property type="entry name" value="P-loop containing nucleoside triphosphate hydrolases"/>
    <property type="match status" value="1"/>
</dbReference>
<comment type="caution">
    <text evidence="1">The sequence shown here is derived from an EMBL/GenBank/DDBJ whole genome shotgun (WGS) entry which is preliminary data.</text>
</comment>
<name>A0A646KKQ4_STRJU</name>
<dbReference type="RefSeq" id="WP_153524388.1">
    <property type="nucleotide sequence ID" value="NZ_JBEPDZ010000038.1"/>
</dbReference>
<dbReference type="EMBL" id="VCLA01000157">
    <property type="protein sequence ID" value="MQT02813.1"/>
    <property type="molecule type" value="Genomic_DNA"/>
</dbReference>
<dbReference type="OrthoDB" id="3575979at2"/>
<dbReference type="GO" id="GO:0016301">
    <property type="term" value="F:kinase activity"/>
    <property type="evidence" value="ECO:0007669"/>
    <property type="project" value="UniProtKB-KW"/>
</dbReference>
<protein>
    <submittedName>
        <fullName evidence="1">Guanylate kinase</fullName>
    </submittedName>
</protein>
<dbReference type="Gene3D" id="3.40.50.300">
    <property type="entry name" value="P-loop containing nucleotide triphosphate hydrolases"/>
    <property type="match status" value="1"/>
</dbReference>
<gene>
    <name evidence="1" type="ORF">FF041_22260</name>
</gene>
<reference evidence="1 2" key="1">
    <citation type="submission" date="2019-05" db="EMBL/GenBank/DDBJ databases">
        <title>Comparative genomics and metabolomics analyses of clavulanic acid producing Streptomyces species provides insight into specialized metabolism and evolution of beta-lactam biosynthetic gene clusters.</title>
        <authorList>
            <person name="Moore M.A."/>
            <person name="Cruz-Morales P."/>
            <person name="Barona Gomez F."/>
            <person name="Kapil T."/>
        </authorList>
    </citation>
    <scope>NUCLEOTIDE SEQUENCE [LARGE SCALE GENOMIC DNA]</scope>
    <source>
        <strain evidence="1 2">NRRL 5741</strain>
    </source>
</reference>
<organism evidence="1 2">
    <name type="scientific">Streptomyces jumonjinensis</name>
    <dbReference type="NCBI Taxonomy" id="1945"/>
    <lineage>
        <taxon>Bacteria</taxon>
        <taxon>Bacillati</taxon>
        <taxon>Actinomycetota</taxon>
        <taxon>Actinomycetes</taxon>
        <taxon>Kitasatosporales</taxon>
        <taxon>Streptomycetaceae</taxon>
        <taxon>Streptomyces</taxon>
    </lineage>
</organism>
<dbReference type="AlphaFoldDB" id="A0A646KKQ4"/>
<evidence type="ECO:0000313" key="2">
    <source>
        <dbReference type="Proteomes" id="UP000419138"/>
    </source>
</evidence>
<keyword evidence="1" id="KW-0418">Kinase</keyword>
<dbReference type="InterPro" id="IPR027417">
    <property type="entry name" value="P-loop_NTPase"/>
</dbReference>
<dbReference type="Pfam" id="PF07931">
    <property type="entry name" value="CPT"/>
    <property type="match status" value="1"/>
</dbReference>
<keyword evidence="2" id="KW-1185">Reference proteome</keyword>
<dbReference type="Proteomes" id="UP000419138">
    <property type="component" value="Unassembled WGS sequence"/>
</dbReference>